<dbReference type="PANTHER" id="PTHR38696">
    <property type="entry name" value="MEDIATOR OF RNA POLYMERASE II TRANSCRIPTION SUBUNIT 13"/>
    <property type="match status" value="1"/>
</dbReference>
<dbReference type="Proteomes" id="UP001172155">
    <property type="component" value="Unassembled WGS sequence"/>
</dbReference>
<reference evidence="1" key="1">
    <citation type="submission" date="2023-06" db="EMBL/GenBank/DDBJ databases">
        <title>Genome-scale phylogeny and comparative genomics of the fungal order Sordariales.</title>
        <authorList>
            <consortium name="Lawrence Berkeley National Laboratory"/>
            <person name="Hensen N."/>
            <person name="Bonometti L."/>
            <person name="Westerberg I."/>
            <person name="Brannstrom I.O."/>
            <person name="Guillou S."/>
            <person name="Cros-Aarteil S."/>
            <person name="Calhoun S."/>
            <person name="Haridas S."/>
            <person name="Kuo A."/>
            <person name="Mondo S."/>
            <person name="Pangilinan J."/>
            <person name="Riley R."/>
            <person name="LaButti K."/>
            <person name="Andreopoulos B."/>
            <person name="Lipzen A."/>
            <person name="Chen C."/>
            <person name="Yanf M."/>
            <person name="Daum C."/>
            <person name="Ng V."/>
            <person name="Clum A."/>
            <person name="Steindorff A."/>
            <person name="Ohm R."/>
            <person name="Martin F."/>
            <person name="Silar P."/>
            <person name="Natvig D."/>
            <person name="Lalanne C."/>
            <person name="Gautier V."/>
            <person name="Ament-velasquez S.L."/>
            <person name="Kruys A."/>
            <person name="Hutchinson M.I."/>
            <person name="Powell A.J."/>
            <person name="Barry K."/>
            <person name="Miller A.N."/>
            <person name="Grigoriev I.V."/>
            <person name="Debuchy R."/>
            <person name="Gladieux P."/>
            <person name="Thoren M.H."/>
            <person name="Johannesson H."/>
        </authorList>
    </citation>
    <scope>NUCLEOTIDE SEQUENCE</scope>
    <source>
        <strain evidence="1">SMH3187-1</strain>
    </source>
</reference>
<gene>
    <name evidence="1" type="ORF">B0T18DRAFT_132636</name>
</gene>
<dbReference type="AlphaFoldDB" id="A0AA40EU82"/>
<evidence type="ECO:0000313" key="2">
    <source>
        <dbReference type="Proteomes" id="UP001172155"/>
    </source>
</evidence>
<dbReference type="EMBL" id="JAUKUD010000004">
    <property type="protein sequence ID" value="KAK0745494.1"/>
    <property type="molecule type" value="Genomic_DNA"/>
</dbReference>
<dbReference type="PANTHER" id="PTHR38696:SF1">
    <property type="entry name" value="MEDIATOR OF RNA POLYMERASE II TRANSCRIPTION SUBUNIT 13"/>
    <property type="match status" value="1"/>
</dbReference>
<proteinExistence type="predicted"/>
<organism evidence="1 2">
    <name type="scientific">Schizothecium vesticola</name>
    <dbReference type="NCBI Taxonomy" id="314040"/>
    <lineage>
        <taxon>Eukaryota</taxon>
        <taxon>Fungi</taxon>
        <taxon>Dikarya</taxon>
        <taxon>Ascomycota</taxon>
        <taxon>Pezizomycotina</taxon>
        <taxon>Sordariomycetes</taxon>
        <taxon>Sordariomycetidae</taxon>
        <taxon>Sordariales</taxon>
        <taxon>Schizotheciaceae</taxon>
        <taxon>Schizothecium</taxon>
    </lineage>
</organism>
<accession>A0AA40EU82</accession>
<comment type="caution">
    <text evidence="1">The sequence shown here is derived from an EMBL/GenBank/DDBJ whole genome shotgun (WGS) entry which is preliminary data.</text>
</comment>
<sequence length="276" mass="31457">MDGDTTAFASVSMHWRDTIRFIQFPETLRPQFQALLEASWPPGIQAQKICSAHDLEFKMRGTPFGLFDSKETVDARRLLRDIFDFLWARGWKLVESLGHSRGKGTKDTLIFCHHHIHAGDRLVSAQPPLDWLILAMSSSDKLRIIRDRLRGEPDNTESSIADELGGQLVPAIKAVLDGMCYFQGGQWTFDSYEFKLTGRPWAARDDEIGKSRVLLLQLLAALHRLGWRSYATVRCGTEGDDFKKPDTWFFVRPKDWVAGSPFNAEVDLSNWQETLT</sequence>
<keyword evidence="2" id="KW-1185">Reference proteome</keyword>
<protein>
    <submittedName>
        <fullName evidence="1">Uncharacterized protein</fullName>
    </submittedName>
</protein>
<evidence type="ECO:0000313" key="1">
    <source>
        <dbReference type="EMBL" id="KAK0745494.1"/>
    </source>
</evidence>
<name>A0AA40EU82_9PEZI</name>